<gene>
    <name evidence="1" type="ORF">METZ01_LOCUS435466</name>
</gene>
<organism evidence="1">
    <name type="scientific">marine metagenome</name>
    <dbReference type="NCBI Taxonomy" id="408172"/>
    <lineage>
        <taxon>unclassified sequences</taxon>
        <taxon>metagenomes</taxon>
        <taxon>ecological metagenomes</taxon>
    </lineage>
</organism>
<reference evidence="1" key="1">
    <citation type="submission" date="2018-05" db="EMBL/GenBank/DDBJ databases">
        <authorList>
            <person name="Lanie J.A."/>
            <person name="Ng W.-L."/>
            <person name="Kazmierczak K.M."/>
            <person name="Andrzejewski T.M."/>
            <person name="Davidsen T.M."/>
            <person name="Wayne K.J."/>
            <person name="Tettelin H."/>
            <person name="Glass J.I."/>
            <person name="Rusch D."/>
            <person name="Podicherti R."/>
            <person name="Tsui H.-C.T."/>
            <person name="Winkler M.E."/>
        </authorList>
    </citation>
    <scope>NUCLEOTIDE SEQUENCE</scope>
</reference>
<dbReference type="AlphaFoldDB" id="A0A382YH43"/>
<evidence type="ECO:0000313" key="1">
    <source>
        <dbReference type="EMBL" id="SVD82612.1"/>
    </source>
</evidence>
<dbReference type="EMBL" id="UINC01175803">
    <property type="protein sequence ID" value="SVD82612.1"/>
    <property type="molecule type" value="Genomic_DNA"/>
</dbReference>
<proteinExistence type="predicted"/>
<sequence length="71" mass="8184">MERLIEVFWLADWYESSLGISQDTSGNWAVLAYKPWGSIVRRDAYDRALDENRISPSLNVVYLKDGNGNNF</sequence>
<name>A0A382YH43_9ZZZZ</name>
<accession>A0A382YH43</accession>
<feature type="non-terminal residue" evidence="1">
    <location>
        <position position="71"/>
    </location>
</feature>
<protein>
    <submittedName>
        <fullName evidence="1">Uncharacterized protein</fullName>
    </submittedName>
</protein>